<protein>
    <recommendedName>
        <fullName evidence="10">DNA 3'-5' helicase</fullName>
        <ecNumber evidence="10">5.6.2.4</ecNumber>
    </recommendedName>
</protein>
<evidence type="ECO:0000256" key="6">
    <source>
        <dbReference type="ARBA" id="ARBA00022840"/>
    </source>
</evidence>
<dbReference type="SUPFAM" id="SSF46785">
    <property type="entry name" value="Winged helix' DNA-binding domain"/>
    <property type="match status" value="1"/>
</dbReference>
<comment type="caution">
    <text evidence="15">The sequence shown here is derived from an EMBL/GenBank/DDBJ whole genome shotgun (WGS) entry which is preliminary data.</text>
</comment>
<dbReference type="InterPro" id="IPR010997">
    <property type="entry name" value="HRDC-like_sf"/>
</dbReference>
<dbReference type="InterPro" id="IPR036397">
    <property type="entry name" value="RNaseH_sf"/>
</dbReference>
<feature type="domain" description="Helicase ATP-binding" evidence="13">
    <location>
        <begin position="502"/>
        <end position="674"/>
    </location>
</feature>
<evidence type="ECO:0000259" key="12">
    <source>
        <dbReference type="PROSITE" id="PS50967"/>
    </source>
</evidence>
<dbReference type="InterPro" id="IPR004589">
    <property type="entry name" value="DNA_helicase_ATP-dep_RecQ"/>
</dbReference>
<accession>A0ABR1AC93</accession>
<dbReference type="SUPFAM" id="SSF47819">
    <property type="entry name" value="HRDC-like"/>
    <property type="match status" value="1"/>
</dbReference>
<dbReference type="EMBL" id="JAHFZB010000001">
    <property type="protein sequence ID" value="KAK6494698.1"/>
    <property type="molecule type" value="Genomic_DNA"/>
</dbReference>
<dbReference type="InterPro" id="IPR014001">
    <property type="entry name" value="Helicase_ATP-bd"/>
</dbReference>
<dbReference type="SMART" id="SM00490">
    <property type="entry name" value="HELICc"/>
    <property type="match status" value="1"/>
</dbReference>
<dbReference type="CDD" id="cd18017">
    <property type="entry name" value="DEXHc_RecQ3"/>
    <property type="match status" value="1"/>
</dbReference>
<feature type="compositionally biased region" description="Low complexity" evidence="11">
    <location>
        <begin position="1045"/>
        <end position="1060"/>
    </location>
</feature>
<dbReference type="SMART" id="SM00474">
    <property type="entry name" value="35EXOc"/>
    <property type="match status" value="1"/>
</dbReference>
<dbReference type="SUPFAM" id="SSF52540">
    <property type="entry name" value="P-loop containing nucleoside triphosphate hydrolases"/>
    <property type="match status" value="1"/>
</dbReference>
<dbReference type="EC" id="5.6.2.4" evidence="10"/>
<dbReference type="InterPro" id="IPR027417">
    <property type="entry name" value="P-loop_NTPase"/>
</dbReference>
<evidence type="ECO:0000256" key="4">
    <source>
        <dbReference type="ARBA" id="ARBA00022801"/>
    </source>
</evidence>
<evidence type="ECO:0000313" key="16">
    <source>
        <dbReference type="Proteomes" id="UP001369086"/>
    </source>
</evidence>
<feature type="compositionally biased region" description="Acidic residues" evidence="11">
    <location>
        <begin position="454"/>
        <end position="470"/>
    </location>
</feature>
<dbReference type="PROSITE" id="PS50967">
    <property type="entry name" value="HRDC"/>
    <property type="match status" value="1"/>
</dbReference>
<dbReference type="NCBIfam" id="TIGR00614">
    <property type="entry name" value="recQ_fam"/>
    <property type="match status" value="1"/>
</dbReference>
<evidence type="ECO:0000256" key="2">
    <source>
        <dbReference type="ARBA" id="ARBA00005446"/>
    </source>
</evidence>
<dbReference type="InterPro" id="IPR001650">
    <property type="entry name" value="Helicase_C-like"/>
</dbReference>
<comment type="catalytic activity">
    <reaction evidence="9">
        <text>Couples ATP hydrolysis with the unwinding of duplex DNA by translocating in the 3'-5' direction.</text>
        <dbReference type="EC" id="5.6.2.4"/>
    </reaction>
</comment>
<evidence type="ECO:0000256" key="1">
    <source>
        <dbReference type="ARBA" id="ARBA00001947"/>
    </source>
</evidence>
<dbReference type="InterPro" id="IPR018982">
    <property type="entry name" value="RQC_domain"/>
</dbReference>
<evidence type="ECO:0000313" key="15">
    <source>
        <dbReference type="EMBL" id="KAK6494698.1"/>
    </source>
</evidence>
<feature type="region of interest" description="Disordered" evidence="11">
    <location>
        <begin position="1326"/>
        <end position="1353"/>
    </location>
</feature>
<evidence type="ECO:0000259" key="13">
    <source>
        <dbReference type="PROSITE" id="PS51192"/>
    </source>
</evidence>
<evidence type="ECO:0000256" key="5">
    <source>
        <dbReference type="ARBA" id="ARBA00022806"/>
    </source>
</evidence>
<dbReference type="Gene3D" id="1.10.10.10">
    <property type="entry name" value="Winged helix-like DNA-binding domain superfamily/Winged helix DNA-binding domain"/>
    <property type="match status" value="1"/>
</dbReference>
<dbReference type="Proteomes" id="UP001369086">
    <property type="component" value="Unassembled WGS sequence"/>
</dbReference>
<dbReference type="InterPro" id="IPR044876">
    <property type="entry name" value="HRDC_dom_sf"/>
</dbReference>
<dbReference type="PROSITE" id="PS51192">
    <property type="entry name" value="HELICASE_ATP_BIND_1"/>
    <property type="match status" value="1"/>
</dbReference>
<keyword evidence="4" id="KW-0378">Hydrolase</keyword>
<dbReference type="Pfam" id="PF09382">
    <property type="entry name" value="RQC"/>
    <property type="match status" value="1"/>
</dbReference>
<comment type="cofactor">
    <cofactor evidence="1">
        <name>Zn(2+)</name>
        <dbReference type="ChEBI" id="CHEBI:29105"/>
    </cofactor>
</comment>
<dbReference type="InterPro" id="IPR002121">
    <property type="entry name" value="HRDC_dom"/>
</dbReference>
<dbReference type="InterPro" id="IPR036388">
    <property type="entry name" value="WH-like_DNA-bd_sf"/>
</dbReference>
<evidence type="ECO:0000256" key="11">
    <source>
        <dbReference type="SAM" id="MobiDB-lite"/>
    </source>
</evidence>
<dbReference type="Pfam" id="PF01612">
    <property type="entry name" value="DNA_pol_A_exo1"/>
    <property type="match status" value="1"/>
</dbReference>
<evidence type="ECO:0000256" key="10">
    <source>
        <dbReference type="ARBA" id="ARBA00034808"/>
    </source>
</evidence>
<dbReference type="SMART" id="SM00487">
    <property type="entry name" value="DEXDc"/>
    <property type="match status" value="1"/>
</dbReference>
<name>A0ABR1AC93_HUSHU</name>
<feature type="compositionally biased region" description="Low complexity" evidence="11">
    <location>
        <begin position="1473"/>
        <end position="1484"/>
    </location>
</feature>
<feature type="region of interest" description="Disordered" evidence="11">
    <location>
        <begin position="1406"/>
        <end position="1495"/>
    </location>
</feature>
<keyword evidence="5" id="KW-0347">Helicase</keyword>
<evidence type="ECO:0000256" key="8">
    <source>
        <dbReference type="ARBA" id="ARBA00023235"/>
    </source>
</evidence>
<evidence type="ECO:0000256" key="7">
    <source>
        <dbReference type="ARBA" id="ARBA00023125"/>
    </source>
</evidence>
<keyword evidence="3" id="KW-0547">Nucleotide-binding</keyword>
<dbReference type="Pfam" id="PF00270">
    <property type="entry name" value="DEAD"/>
    <property type="match status" value="1"/>
</dbReference>
<evidence type="ECO:0000256" key="9">
    <source>
        <dbReference type="ARBA" id="ARBA00034617"/>
    </source>
</evidence>
<dbReference type="CDD" id="cd06141">
    <property type="entry name" value="WRN_exo"/>
    <property type="match status" value="1"/>
</dbReference>
<feature type="domain" description="HRDC" evidence="12">
    <location>
        <begin position="1117"/>
        <end position="1196"/>
    </location>
</feature>
<sequence>MADRKLPEWMSSEAYEELAKQAKAPPRSHKKNVLEDNLPYLEFPGSVVYSYESGDCSFLSEDLRDTLAAGSPVGFDIEWPPFTNGKAGKVALLQLCPSEKKCYLFHLSSMSGFPSGLKRLLEDETIKKVGAGIEGDRWKLMSDCDIKLSGFVELTHIANEKLKCTEKWSLDGLVKQLFKKQLLKEKSVRCSNWADFTLTEDQMKYAATDAYAGLLIYQKLESKDTQLGETVLQLDIKEKLQRVSSEVQDLLSQVPDTVSDSRGAAGLLDDVSLSLGALRSLLLGSTSKTQARVEDELDPELVMEPAAEEHSSCSVQMDYIKQRISGGQDFNNSGVDLFSNAAGGAESAKSKQNLGDSHSMPKQNAERECMMSLDITDLQMLEEQAKEEDLEDNAVLAHKNQSVVDEGADLSYVVESDEELESEMLKYLDDVDNLNRGETSDPGNKTSMQTVTPAEEEEDEGIEEEEDEWDSSIPEPNSRQIKCLKMYFGHSNFKPVQWKVVYSVLQERRDNIVVMATGYGKSLCFQFPPVYTGGIGIVVSPLISLMEDQVLQLQMSNIPACFLGSAQTENVLTDLFKGRFRVVYMTPEFCSGGTSLLQQLDKNIGITLVAVDEAHCISEWGHDFRGAYRKLGSLKRVLPNVSTVDEVPIVALTATASPSIRQDIVNSLHLDNPQITCTSFDRPNLFLDVHRKCGNITQDLKQFLIKKKSFDYEFEGPAIVYCPSRKVTEQVSAELSKLGINCATYHAGMGIKPRRETHHKFMRDEIQCVVATVAFGMGINKADIRKVIHYGAPKEMEAYYQEIGRAGRDGLPSACHVVWGSGDMALNRHLLSGVKSDKFRGYKMKMMAKMEKYLSSPKCRRKIILSHFEDKQLRKASLGIMGTDKCCDNCSSRPLIFTSCEFHRLLYDPSADDTESNLQDFGKEAYQLMSAVTALGEKFGTAIPVLFLRGSYSQRLPDSFRKLPLFGCGKNIPETWWKALGRQLITEGYMKENSGQTKFSITCGLDQKGRTWLSKANDESHRTLLLQPNTELCARFFTVPNRYQAPSSAASPAPSSTHPSGAEPPKSQISQFGFPERERLQRTSTPTKAGLQISAFKSPPKTAPSQPPPPTVCPRELELQGVLYGKLVAGRQKLANEKDVPPAVLATNKILLDLAKIRPTTVENMKRVDGVSEAKSSMLAPLLVVISEFCQSEDLEANTFSSPSGGIERKCPPGMSSSCSALPDSVRITYNLFQQQGLSLRKVADSRSLPVSVVGSHLSQALKIGYPLDTERAGLTPQTQRKITDIIRSSPINSDLSRQKAIRDLVPQDIESYLISLTIALLQKQTGSGQPGQQSTGQSGPKQGPLNSVSQQQKVVTVKEEALTWIEAEEKPVKKSALTSLMTKCQPGQGYADEIEDDLLSDMPMPVRPESCTKNRDGPSAPALKAGSQKAALGMASWNQGELDEDTQELFGDSQSQNFSQPAKRKLPAWSNASKGSSSSSTATKKAKTKKGLFM</sequence>
<feature type="region of interest" description="Disordered" evidence="11">
    <location>
        <begin position="431"/>
        <end position="475"/>
    </location>
</feature>
<dbReference type="Pfam" id="PF16124">
    <property type="entry name" value="RecQ_Zn_bind"/>
    <property type="match status" value="1"/>
</dbReference>
<dbReference type="CDD" id="cd18794">
    <property type="entry name" value="SF2_C_RecQ"/>
    <property type="match status" value="1"/>
</dbReference>
<dbReference type="Gene3D" id="1.10.150.80">
    <property type="entry name" value="HRDC domain"/>
    <property type="match status" value="1"/>
</dbReference>
<gene>
    <name evidence="15" type="ORF">HHUSO_G1314</name>
</gene>
<evidence type="ECO:0000259" key="14">
    <source>
        <dbReference type="PROSITE" id="PS51194"/>
    </source>
</evidence>
<dbReference type="SMART" id="SM00956">
    <property type="entry name" value="RQC"/>
    <property type="match status" value="1"/>
</dbReference>
<organism evidence="15 16">
    <name type="scientific">Huso huso</name>
    <name type="common">Beluga</name>
    <name type="synonym">Acipenser huso</name>
    <dbReference type="NCBI Taxonomy" id="61971"/>
    <lineage>
        <taxon>Eukaryota</taxon>
        <taxon>Metazoa</taxon>
        <taxon>Chordata</taxon>
        <taxon>Craniata</taxon>
        <taxon>Vertebrata</taxon>
        <taxon>Euteleostomi</taxon>
        <taxon>Actinopterygii</taxon>
        <taxon>Chondrostei</taxon>
        <taxon>Acipenseriformes</taxon>
        <taxon>Acipenseridae</taxon>
        <taxon>Huso</taxon>
    </lineage>
</organism>
<dbReference type="InterPro" id="IPR036390">
    <property type="entry name" value="WH_DNA-bd_sf"/>
</dbReference>
<dbReference type="InterPro" id="IPR011545">
    <property type="entry name" value="DEAD/DEAH_box_helicase_dom"/>
</dbReference>
<evidence type="ECO:0000256" key="3">
    <source>
        <dbReference type="ARBA" id="ARBA00022741"/>
    </source>
</evidence>
<dbReference type="InterPro" id="IPR012337">
    <property type="entry name" value="RNaseH-like_sf"/>
</dbReference>
<dbReference type="Gene3D" id="3.30.420.10">
    <property type="entry name" value="Ribonuclease H-like superfamily/Ribonuclease H"/>
    <property type="match status" value="1"/>
</dbReference>
<dbReference type="InterPro" id="IPR002562">
    <property type="entry name" value="3'-5'_exonuclease_dom"/>
</dbReference>
<dbReference type="PANTHER" id="PTHR13710:SF120">
    <property type="entry name" value="BIFUNCTIONAL 3'-5' EXONUCLEASE_ATP-DEPENDENT HELICASE WRN"/>
    <property type="match status" value="1"/>
</dbReference>
<dbReference type="Pfam" id="PF00271">
    <property type="entry name" value="Helicase_C"/>
    <property type="match status" value="1"/>
</dbReference>
<feature type="compositionally biased region" description="Polar residues" evidence="11">
    <location>
        <begin position="441"/>
        <end position="452"/>
    </location>
</feature>
<dbReference type="PANTHER" id="PTHR13710">
    <property type="entry name" value="DNA HELICASE RECQ FAMILY MEMBER"/>
    <property type="match status" value="1"/>
</dbReference>
<feature type="compositionally biased region" description="Pro residues" evidence="11">
    <location>
        <begin position="1101"/>
        <end position="1111"/>
    </location>
</feature>
<dbReference type="Gene3D" id="3.40.50.300">
    <property type="entry name" value="P-loop containing nucleotide triphosphate hydrolases"/>
    <property type="match status" value="2"/>
</dbReference>
<dbReference type="SMART" id="SM00341">
    <property type="entry name" value="HRDC"/>
    <property type="match status" value="1"/>
</dbReference>
<feature type="region of interest" description="Disordered" evidence="11">
    <location>
        <begin position="1044"/>
        <end position="1111"/>
    </location>
</feature>
<dbReference type="SUPFAM" id="SSF53098">
    <property type="entry name" value="Ribonuclease H-like"/>
    <property type="match status" value="1"/>
</dbReference>
<keyword evidence="16" id="KW-1185">Reference proteome</keyword>
<feature type="compositionally biased region" description="Basic residues" evidence="11">
    <location>
        <begin position="1485"/>
        <end position="1495"/>
    </location>
</feature>
<proteinExistence type="inferred from homology"/>
<dbReference type="Pfam" id="PF00570">
    <property type="entry name" value="HRDC"/>
    <property type="match status" value="1"/>
</dbReference>
<reference evidence="15 16" key="1">
    <citation type="submission" date="2021-05" db="EMBL/GenBank/DDBJ databases">
        <authorList>
            <person name="Zahm M."/>
            <person name="Klopp C."/>
            <person name="Cabau C."/>
            <person name="Kuhl H."/>
            <person name="Suciu R."/>
            <person name="Ciorpac M."/>
            <person name="Holostenco D."/>
            <person name="Gessner J."/>
            <person name="Wuertz S."/>
            <person name="Hohne C."/>
            <person name="Stock M."/>
            <person name="Gislard M."/>
            <person name="Lluch J."/>
            <person name="Milhes M."/>
            <person name="Lampietro C."/>
            <person name="Lopez Roques C."/>
            <person name="Donnadieu C."/>
            <person name="Du K."/>
            <person name="Schartl M."/>
            <person name="Guiguen Y."/>
        </authorList>
    </citation>
    <scope>NUCLEOTIDE SEQUENCE [LARGE SCALE GENOMIC DNA]</scope>
    <source>
        <strain evidence="15">Hh-F2</strain>
        <tissue evidence="15">Blood</tissue>
    </source>
</reference>
<keyword evidence="8" id="KW-0413">Isomerase</keyword>
<keyword evidence="7" id="KW-0238">DNA-binding</keyword>
<feature type="domain" description="Helicase C-terminal" evidence="14">
    <location>
        <begin position="699"/>
        <end position="850"/>
    </location>
</feature>
<dbReference type="InterPro" id="IPR032284">
    <property type="entry name" value="RecQ_Zn-bd"/>
</dbReference>
<comment type="similarity">
    <text evidence="2">Belongs to the helicase family. RecQ subfamily.</text>
</comment>
<dbReference type="InterPro" id="IPR029491">
    <property type="entry name" value="Helicase_HTH"/>
</dbReference>
<dbReference type="Pfam" id="PF14493">
    <property type="entry name" value="HTH_40"/>
    <property type="match status" value="1"/>
</dbReference>
<keyword evidence="6" id="KW-0067">ATP-binding</keyword>
<dbReference type="PROSITE" id="PS51194">
    <property type="entry name" value="HELICASE_CTER"/>
    <property type="match status" value="1"/>
</dbReference>